<dbReference type="PATRIC" id="fig|1607817.3.peg.351"/>
<protein>
    <recommendedName>
        <fullName evidence="4">Type II secretion system protein G</fullName>
    </recommendedName>
</protein>
<evidence type="ECO:0000313" key="2">
    <source>
        <dbReference type="EMBL" id="KKB96539.1"/>
    </source>
</evidence>
<evidence type="ECO:0000256" key="1">
    <source>
        <dbReference type="SAM" id="Phobius"/>
    </source>
</evidence>
<feature type="transmembrane region" description="Helical" evidence="1">
    <location>
        <begin position="12"/>
        <end position="37"/>
    </location>
</feature>
<proteinExistence type="predicted"/>
<accession>A0A0F5MPP0</accession>
<dbReference type="Proteomes" id="UP000033358">
    <property type="component" value="Unassembled WGS sequence"/>
</dbReference>
<dbReference type="Gene3D" id="3.30.700.10">
    <property type="entry name" value="Glycoprotein, Type 4 Pilin"/>
    <property type="match status" value="1"/>
</dbReference>
<evidence type="ECO:0000313" key="3">
    <source>
        <dbReference type="Proteomes" id="UP000033358"/>
    </source>
</evidence>
<keyword evidence="1" id="KW-1133">Transmembrane helix</keyword>
<sequence>MQNSSTKNCGFTLIELSIVMVIIGLIIGGILTGQALIHGAGVRATISQLKQYSTATNLFNMKYNAVPGDFNQATKYIVGYTGSNGDGNGLIGNWSAAAGQCVTPYADCTDPQTNQTVEYANYGSVAFVIRYYNFINFC</sequence>
<comment type="caution">
    <text evidence="2">The sequence shown here is derived from an EMBL/GenBank/DDBJ whole genome shotgun (WGS) entry which is preliminary data.</text>
</comment>
<keyword evidence="1" id="KW-0812">Transmembrane</keyword>
<gene>
    <name evidence="2" type="ORF">SZ25_00353</name>
</gene>
<dbReference type="NCBIfam" id="TIGR02532">
    <property type="entry name" value="IV_pilin_GFxxxE"/>
    <property type="match status" value="1"/>
</dbReference>
<dbReference type="SUPFAM" id="SSF54523">
    <property type="entry name" value="Pili subunits"/>
    <property type="match status" value="1"/>
</dbReference>
<name>A0A0F5MPP0_9RICK</name>
<dbReference type="InterPro" id="IPR045584">
    <property type="entry name" value="Pilin-like"/>
</dbReference>
<organism evidence="2 3">
    <name type="scientific">Candidatus Arcanibacter lacustris</name>
    <dbReference type="NCBI Taxonomy" id="1607817"/>
    <lineage>
        <taxon>Bacteria</taxon>
        <taxon>Pseudomonadati</taxon>
        <taxon>Pseudomonadota</taxon>
        <taxon>Alphaproteobacteria</taxon>
        <taxon>Rickettsiales</taxon>
        <taxon>Candidatus Arcanibacter</taxon>
    </lineage>
</organism>
<dbReference type="Pfam" id="PF07963">
    <property type="entry name" value="N_methyl"/>
    <property type="match status" value="1"/>
</dbReference>
<keyword evidence="3" id="KW-1185">Reference proteome</keyword>
<dbReference type="InterPro" id="IPR012902">
    <property type="entry name" value="N_methyl_site"/>
</dbReference>
<keyword evidence="1" id="KW-0472">Membrane</keyword>
<dbReference type="AlphaFoldDB" id="A0A0F5MPP0"/>
<reference evidence="2 3" key="1">
    <citation type="submission" date="2015-02" db="EMBL/GenBank/DDBJ databases">
        <title>Single cell genomics of a rare environmental alphaproteobacterium provides unique insights into Rickettsiaceae evolution.</title>
        <authorList>
            <person name="Martijn J."/>
            <person name="Schulz F."/>
            <person name="Zaremba-Niedzwiedzka K."/>
            <person name="Viklund J."/>
            <person name="Stepanauskas R."/>
            <person name="Andersson S.G.E."/>
            <person name="Horn M."/>
            <person name="Guy L."/>
            <person name="Ettema T.J.G."/>
        </authorList>
    </citation>
    <scope>NUCLEOTIDE SEQUENCE [LARGE SCALE GENOMIC DNA]</scope>
    <source>
        <strain evidence="2 3">SCGC AAA041-L04</strain>
    </source>
</reference>
<dbReference type="EMBL" id="JYHA01000058">
    <property type="protein sequence ID" value="KKB96539.1"/>
    <property type="molecule type" value="Genomic_DNA"/>
</dbReference>
<evidence type="ECO:0008006" key="4">
    <source>
        <dbReference type="Google" id="ProtNLM"/>
    </source>
</evidence>